<dbReference type="Gene3D" id="3.30.730.10">
    <property type="entry name" value="AP2/ERF domain"/>
    <property type="match status" value="1"/>
</dbReference>
<keyword evidence="5" id="KW-0804">Transcription</keyword>
<dbReference type="SMART" id="SM00380">
    <property type="entry name" value="AP2"/>
    <property type="match status" value="1"/>
</dbReference>
<comment type="caution">
    <text evidence="9">The sequence shown here is derived from an EMBL/GenBank/DDBJ whole genome shotgun (WGS) entry which is preliminary data.</text>
</comment>
<evidence type="ECO:0000256" key="5">
    <source>
        <dbReference type="ARBA" id="ARBA00023163"/>
    </source>
</evidence>
<keyword evidence="10" id="KW-1185">Reference proteome</keyword>
<keyword evidence="4" id="KW-0238">DNA-binding</keyword>
<evidence type="ECO:0000313" key="9">
    <source>
        <dbReference type="EMBL" id="GAA0143904.1"/>
    </source>
</evidence>
<accession>A0AAV3NX45</accession>
<dbReference type="InterPro" id="IPR036955">
    <property type="entry name" value="AP2/ERF_dom_sf"/>
</dbReference>
<keyword evidence="2" id="KW-0611">Plant defense</keyword>
<sequence>MCGGAKISDFVEPISSKRLTADLLWGSVEKKHLKKLQAKVIEVENDDFEADFQEFSGLHDEEKVEDVKSFAFSASTNSTISLGYNSGKSFSYDGDVEKPSKRKRKNQYRGIRQRPWGKWAAEIRDPRKGVRVWLGTFNTAEEAARAYDAEARRIRGKKAKVNFPDQTPKNPTSRPPLKLSSQKELPEESLITVLPGLNMASKENFDMGCFSDFLEVKPSMKKDCVVVQDIEGMNSYPTSNDTNVYFSLDYGCDENGSKNLDIASILSAVLEGDEVQFVDETSQAKKLKTGSQDIFSSDENTSNNLAEELQEFESQIDLFQMPFLEGNWDSSSVDSFLNAPTQIGENEMDLWNFDDVNSMINCDVF</sequence>
<feature type="domain" description="AP2/ERF" evidence="8">
    <location>
        <begin position="107"/>
        <end position="164"/>
    </location>
</feature>
<evidence type="ECO:0000256" key="2">
    <source>
        <dbReference type="ARBA" id="ARBA00022821"/>
    </source>
</evidence>
<dbReference type="PANTHER" id="PTHR31190">
    <property type="entry name" value="DNA-BINDING DOMAIN"/>
    <property type="match status" value="1"/>
</dbReference>
<dbReference type="Proteomes" id="UP001454036">
    <property type="component" value="Unassembled WGS sequence"/>
</dbReference>
<proteinExistence type="predicted"/>
<reference evidence="9 10" key="1">
    <citation type="submission" date="2024-01" db="EMBL/GenBank/DDBJ databases">
        <title>The complete chloroplast genome sequence of Lithospermum erythrorhizon: insights into the phylogenetic relationship among Boraginaceae species and the maternal lineages of purple gromwells.</title>
        <authorList>
            <person name="Okada T."/>
            <person name="Watanabe K."/>
        </authorList>
    </citation>
    <scope>NUCLEOTIDE SEQUENCE [LARGE SCALE GENOMIC DNA]</scope>
</reference>
<evidence type="ECO:0000256" key="6">
    <source>
        <dbReference type="ARBA" id="ARBA00023242"/>
    </source>
</evidence>
<dbReference type="EMBL" id="BAABME010015979">
    <property type="protein sequence ID" value="GAA0143904.1"/>
    <property type="molecule type" value="Genomic_DNA"/>
</dbReference>
<evidence type="ECO:0000313" key="10">
    <source>
        <dbReference type="Proteomes" id="UP001454036"/>
    </source>
</evidence>
<protein>
    <recommendedName>
        <fullName evidence="8">AP2/ERF domain-containing protein</fullName>
    </recommendedName>
</protein>
<dbReference type="GO" id="GO:0003677">
    <property type="term" value="F:DNA binding"/>
    <property type="evidence" value="ECO:0007669"/>
    <property type="project" value="UniProtKB-KW"/>
</dbReference>
<dbReference type="SUPFAM" id="SSF54171">
    <property type="entry name" value="DNA-binding domain"/>
    <property type="match status" value="1"/>
</dbReference>
<keyword evidence="6" id="KW-0539">Nucleus</keyword>
<dbReference type="GO" id="GO:0003700">
    <property type="term" value="F:DNA-binding transcription factor activity"/>
    <property type="evidence" value="ECO:0007669"/>
    <property type="project" value="InterPro"/>
</dbReference>
<dbReference type="InterPro" id="IPR016177">
    <property type="entry name" value="DNA-bd_dom_sf"/>
</dbReference>
<evidence type="ECO:0000256" key="7">
    <source>
        <dbReference type="SAM" id="MobiDB-lite"/>
    </source>
</evidence>
<dbReference type="InterPro" id="IPR001471">
    <property type="entry name" value="AP2/ERF_dom"/>
</dbReference>
<dbReference type="PRINTS" id="PR00367">
    <property type="entry name" value="ETHRSPELEMNT"/>
</dbReference>
<dbReference type="Pfam" id="PF00847">
    <property type="entry name" value="AP2"/>
    <property type="match status" value="1"/>
</dbReference>
<dbReference type="PANTHER" id="PTHR31190:SF142">
    <property type="entry name" value="ETHYLENE-RESPONSIVE TRANSCRIPTION FACTOR RAP2-3"/>
    <property type="match status" value="1"/>
</dbReference>
<dbReference type="GO" id="GO:0006952">
    <property type="term" value="P:defense response"/>
    <property type="evidence" value="ECO:0007669"/>
    <property type="project" value="UniProtKB-KW"/>
</dbReference>
<feature type="region of interest" description="Disordered" evidence="7">
    <location>
        <begin position="157"/>
        <end position="182"/>
    </location>
</feature>
<evidence type="ECO:0000259" key="8">
    <source>
        <dbReference type="PROSITE" id="PS51032"/>
    </source>
</evidence>
<dbReference type="CDD" id="cd00018">
    <property type="entry name" value="AP2"/>
    <property type="match status" value="1"/>
</dbReference>
<comment type="subcellular location">
    <subcellularLocation>
        <location evidence="1">Nucleus</location>
    </subcellularLocation>
</comment>
<gene>
    <name evidence="9" type="ORF">LIER_35832</name>
</gene>
<keyword evidence="3" id="KW-0805">Transcription regulation</keyword>
<evidence type="ECO:0000256" key="3">
    <source>
        <dbReference type="ARBA" id="ARBA00023015"/>
    </source>
</evidence>
<dbReference type="AlphaFoldDB" id="A0AAV3NX45"/>
<name>A0AAV3NX45_LITER</name>
<organism evidence="9 10">
    <name type="scientific">Lithospermum erythrorhizon</name>
    <name type="common">Purple gromwell</name>
    <name type="synonym">Lithospermum officinale var. erythrorhizon</name>
    <dbReference type="NCBI Taxonomy" id="34254"/>
    <lineage>
        <taxon>Eukaryota</taxon>
        <taxon>Viridiplantae</taxon>
        <taxon>Streptophyta</taxon>
        <taxon>Embryophyta</taxon>
        <taxon>Tracheophyta</taxon>
        <taxon>Spermatophyta</taxon>
        <taxon>Magnoliopsida</taxon>
        <taxon>eudicotyledons</taxon>
        <taxon>Gunneridae</taxon>
        <taxon>Pentapetalae</taxon>
        <taxon>asterids</taxon>
        <taxon>lamiids</taxon>
        <taxon>Boraginales</taxon>
        <taxon>Boraginaceae</taxon>
        <taxon>Boraginoideae</taxon>
        <taxon>Lithospermeae</taxon>
        <taxon>Lithospermum</taxon>
    </lineage>
</organism>
<dbReference type="FunFam" id="3.30.730.10:FF:000001">
    <property type="entry name" value="Ethylene-responsive transcription factor 2"/>
    <property type="match status" value="1"/>
</dbReference>
<evidence type="ECO:0000256" key="1">
    <source>
        <dbReference type="ARBA" id="ARBA00004123"/>
    </source>
</evidence>
<evidence type="ECO:0000256" key="4">
    <source>
        <dbReference type="ARBA" id="ARBA00023125"/>
    </source>
</evidence>
<dbReference type="GO" id="GO:0009873">
    <property type="term" value="P:ethylene-activated signaling pathway"/>
    <property type="evidence" value="ECO:0007669"/>
    <property type="project" value="InterPro"/>
</dbReference>
<dbReference type="InterPro" id="IPR044808">
    <property type="entry name" value="ERF_plant"/>
</dbReference>
<dbReference type="GO" id="GO:0005634">
    <property type="term" value="C:nucleus"/>
    <property type="evidence" value="ECO:0007669"/>
    <property type="project" value="UniProtKB-SubCell"/>
</dbReference>
<dbReference type="PROSITE" id="PS51032">
    <property type="entry name" value="AP2_ERF"/>
    <property type="match status" value="1"/>
</dbReference>